<keyword evidence="1" id="KW-0472">Membrane</keyword>
<dbReference type="OrthoDB" id="253168at2157"/>
<proteinExistence type="predicted"/>
<dbReference type="InterPro" id="IPR024425">
    <property type="entry name" value="LiaF-like_C"/>
</dbReference>
<evidence type="ECO:0000313" key="5">
    <source>
        <dbReference type="Proteomes" id="UP000282323"/>
    </source>
</evidence>
<organism evidence="4 5">
    <name type="scientific">Natrarchaeobius chitinivorans</name>
    <dbReference type="NCBI Taxonomy" id="1679083"/>
    <lineage>
        <taxon>Archaea</taxon>
        <taxon>Methanobacteriati</taxon>
        <taxon>Methanobacteriota</taxon>
        <taxon>Stenosarchaea group</taxon>
        <taxon>Halobacteria</taxon>
        <taxon>Halobacteriales</taxon>
        <taxon>Natrialbaceae</taxon>
        <taxon>Natrarchaeobius</taxon>
    </lineage>
</organism>
<name>A0A3N6LRC4_NATCH</name>
<feature type="transmembrane region" description="Helical" evidence="1">
    <location>
        <begin position="59"/>
        <end position="78"/>
    </location>
</feature>
<dbReference type="Pfam" id="PF09922">
    <property type="entry name" value="LiaF-like_C"/>
    <property type="match status" value="1"/>
</dbReference>
<feature type="domain" description="Cell wall-active antibiotics response LiaF-like C-terminal" evidence="2">
    <location>
        <begin position="140"/>
        <end position="199"/>
    </location>
</feature>
<dbReference type="RefSeq" id="WP_124196852.1">
    <property type="nucleotide sequence ID" value="NZ_REGA01000017.1"/>
</dbReference>
<sequence length="232" mass="25537">MTRNLSGRLTTGSVIVLIGLVLLLSTTGLVEMRSVWGWIAALFVLVGVWALIRSEFRNLVGPVMIIAIAGTFFLRNVGVLPDDAIGTWWPLFVILFGVLLMISRSRRRQRIRLEGIDAIGEVSVMSVFGGDERRITTDRFTGAELVAVFGDGELDLRDASVKTRPAIVEVVSVFGDAELRVPTEWEVRFETISVLGDITDRRPRHSGDRGADTDPDLIVSGVAFLGDIEIRD</sequence>
<dbReference type="AlphaFoldDB" id="A0A3N6LRC4"/>
<feature type="transmembrane region" description="Helical" evidence="1">
    <location>
        <begin position="84"/>
        <end position="102"/>
    </location>
</feature>
<keyword evidence="5" id="KW-1185">Reference proteome</keyword>
<evidence type="ECO:0000256" key="1">
    <source>
        <dbReference type="SAM" id="Phobius"/>
    </source>
</evidence>
<keyword evidence="1" id="KW-1133">Transmembrane helix</keyword>
<dbReference type="Proteomes" id="UP000282323">
    <property type="component" value="Unassembled WGS sequence"/>
</dbReference>
<protein>
    <recommendedName>
        <fullName evidence="6">Cell wall-active antibiotics response LiaF-like C-terminal domain-containing protein</fullName>
    </recommendedName>
</protein>
<evidence type="ECO:0000259" key="3">
    <source>
        <dbReference type="Pfam" id="PF22570"/>
    </source>
</evidence>
<evidence type="ECO:0000259" key="2">
    <source>
        <dbReference type="Pfam" id="PF09922"/>
    </source>
</evidence>
<comment type="caution">
    <text evidence="4">The sequence shown here is derived from an EMBL/GenBank/DDBJ whole genome shotgun (WGS) entry which is preliminary data.</text>
</comment>
<dbReference type="PANTHER" id="PTHR40763">
    <property type="entry name" value="MEMBRANE PROTEIN-RELATED"/>
    <property type="match status" value="1"/>
</dbReference>
<gene>
    <name evidence="4" type="ORF">EA473_17405</name>
</gene>
<reference evidence="4 5" key="1">
    <citation type="submission" date="2018-10" db="EMBL/GenBank/DDBJ databases">
        <title>Natrarchaeobius chitinivorans gen. nov., sp. nov., and Natrarchaeobius haloalkaliphilus sp. nov., alkaliphilic, chitin-utilizing haloarchaea from hypersaline alkaline lakes.</title>
        <authorList>
            <person name="Sorokin D.Y."/>
            <person name="Elcheninov A.G."/>
            <person name="Kostrikina N.A."/>
            <person name="Bale N.J."/>
            <person name="Sinninghe Damste J.S."/>
            <person name="Khijniak T.V."/>
            <person name="Kublanov I.V."/>
            <person name="Toshchakov S.V."/>
        </authorList>
    </citation>
    <scope>NUCLEOTIDE SEQUENCE [LARGE SCALE GENOMIC DNA]</scope>
    <source>
        <strain evidence="4 5">AArcht4T</strain>
    </source>
</reference>
<keyword evidence="1" id="KW-0812">Transmembrane</keyword>
<accession>A0A3N6LRC4</accession>
<dbReference type="EMBL" id="REGA01000017">
    <property type="protein sequence ID" value="RQG92278.1"/>
    <property type="molecule type" value="Genomic_DNA"/>
</dbReference>
<dbReference type="InterPro" id="IPR054331">
    <property type="entry name" value="LiaF_TM"/>
</dbReference>
<evidence type="ECO:0000313" key="4">
    <source>
        <dbReference type="EMBL" id="RQG92278.1"/>
    </source>
</evidence>
<dbReference type="PANTHER" id="PTHR40763:SF5">
    <property type="entry name" value="MEMBRANE PROTEIN"/>
    <property type="match status" value="1"/>
</dbReference>
<feature type="transmembrane region" description="Helical" evidence="1">
    <location>
        <begin position="35"/>
        <end position="52"/>
    </location>
</feature>
<evidence type="ECO:0008006" key="6">
    <source>
        <dbReference type="Google" id="ProtNLM"/>
    </source>
</evidence>
<feature type="transmembrane region" description="Helical" evidence="1">
    <location>
        <begin position="12"/>
        <end position="29"/>
    </location>
</feature>
<feature type="domain" description="LiaF transmembrane" evidence="3">
    <location>
        <begin position="11"/>
        <end position="107"/>
    </location>
</feature>
<dbReference type="Pfam" id="PF22570">
    <property type="entry name" value="LiaF-TM"/>
    <property type="match status" value="1"/>
</dbReference>